<feature type="compositionally biased region" description="Polar residues" evidence="7">
    <location>
        <begin position="89"/>
        <end position="110"/>
    </location>
</feature>
<dbReference type="AlphaFoldDB" id="A0A3Q2CL90"/>
<protein>
    <submittedName>
        <fullName evidence="9">Uncharacterized LOC107085466</fullName>
    </submittedName>
</protein>
<evidence type="ECO:0000256" key="2">
    <source>
        <dbReference type="ARBA" id="ARBA00022723"/>
    </source>
</evidence>
<keyword evidence="3" id="KW-0677">Repeat</keyword>
<dbReference type="GO" id="GO:0003723">
    <property type="term" value="F:RNA binding"/>
    <property type="evidence" value="ECO:0007669"/>
    <property type="project" value="InterPro"/>
</dbReference>
<feature type="region of interest" description="Disordered" evidence="7">
    <location>
        <begin position="1"/>
        <end position="139"/>
    </location>
</feature>
<keyword evidence="10" id="KW-1185">Reference proteome</keyword>
<dbReference type="PANTHER" id="PTHR13119">
    <property type="entry name" value="ZINC FINGER CCCH DOMAIN-CONTAINING PROTEI"/>
    <property type="match status" value="1"/>
</dbReference>
<organism evidence="9 10">
    <name type="scientific">Cyprinodon variegatus</name>
    <name type="common">Sheepshead minnow</name>
    <dbReference type="NCBI Taxonomy" id="28743"/>
    <lineage>
        <taxon>Eukaryota</taxon>
        <taxon>Metazoa</taxon>
        <taxon>Chordata</taxon>
        <taxon>Craniata</taxon>
        <taxon>Vertebrata</taxon>
        <taxon>Euteleostomi</taxon>
        <taxon>Actinopterygii</taxon>
        <taxon>Neopterygii</taxon>
        <taxon>Teleostei</taxon>
        <taxon>Neoteleostei</taxon>
        <taxon>Acanthomorphata</taxon>
        <taxon>Ovalentaria</taxon>
        <taxon>Atherinomorphae</taxon>
        <taxon>Cyprinodontiformes</taxon>
        <taxon>Cyprinodontidae</taxon>
        <taxon>Cyprinodon</taxon>
    </lineage>
</organism>
<evidence type="ECO:0000256" key="7">
    <source>
        <dbReference type="SAM" id="MobiDB-lite"/>
    </source>
</evidence>
<feature type="compositionally biased region" description="Polar residues" evidence="7">
    <location>
        <begin position="719"/>
        <end position="728"/>
    </location>
</feature>
<dbReference type="GO" id="GO:0008270">
    <property type="term" value="F:zinc ion binding"/>
    <property type="evidence" value="ECO:0007669"/>
    <property type="project" value="UniProtKB-KW"/>
</dbReference>
<reference evidence="9" key="1">
    <citation type="submission" date="2025-08" db="UniProtKB">
        <authorList>
            <consortium name="Ensembl"/>
        </authorList>
    </citation>
    <scope>IDENTIFICATION</scope>
</reference>
<keyword evidence="1" id="KW-0597">Phosphoprotein</keyword>
<name>A0A3Q2CL90_CYPVA</name>
<feature type="zinc finger region" description="C3H1-type" evidence="6">
    <location>
        <begin position="186"/>
        <end position="213"/>
    </location>
</feature>
<evidence type="ECO:0000313" key="10">
    <source>
        <dbReference type="Proteomes" id="UP000265020"/>
    </source>
</evidence>
<feature type="region of interest" description="Disordered" evidence="7">
    <location>
        <begin position="287"/>
        <end position="365"/>
    </location>
</feature>
<accession>A0A3Q2CL90</accession>
<feature type="compositionally biased region" description="Basic residues" evidence="7">
    <location>
        <begin position="119"/>
        <end position="134"/>
    </location>
</feature>
<evidence type="ECO:0000256" key="5">
    <source>
        <dbReference type="ARBA" id="ARBA00022833"/>
    </source>
</evidence>
<evidence type="ECO:0000256" key="1">
    <source>
        <dbReference type="ARBA" id="ARBA00022553"/>
    </source>
</evidence>
<feature type="compositionally biased region" description="Polar residues" evidence="7">
    <location>
        <begin position="737"/>
        <end position="769"/>
    </location>
</feature>
<feature type="compositionally biased region" description="Low complexity" evidence="7">
    <location>
        <begin position="630"/>
        <end position="645"/>
    </location>
</feature>
<evidence type="ECO:0000256" key="3">
    <source>
        <dbReference type="ARBA" id="ARBA00022737"/>
    </source>
</evidence>
<dbReference type="PANTHER" id="PTHR13119:SF23">
    <property type="entry name" value="ZINC FINGER CCCH DOMAIN-CONTAINING PROTEIN 4"/>
    <property type="match status" value="1"/>
</dbReference>
<feature type="region of interest" description="Disordered" evidence="7">
    <location>
        <begin position="388"/>
        <end position="411"/>
    </location>
</feature>
<dbReference type="InterPro" id="IPR054361">
    <property type="entry name" value="Znf-CCCH_ZC3H4/6/8"/>
</dbReference>
<dbReference type="SMART" id="SM00356">
    <property type="entry name" value="ZnF_C3H1"/>
    <property type="match status" value="3"/>
</dbReference>
<keyword evidence="4 6" id="KW-0863">Zinc-finger</keyword>
<feature type="compositionally biased region" description="Polar residues" evidence="7">
    <location>
        <begin position="54"/>
        <end position="64"/>
    </location>
</feature>
<feature type="region of interest" description="Disordered" evidence="7">
    <location>
        <begin position="627"/>
        <end position="647"/>
    </location>
</feature>
<feature type="region of interest" description="Disordered" evidence="7">
    <location>
        <begin position="568"/>
        <end position="592"/>
    </location>
</feature>
<feature type="zinc finger region" description="C3H1-type" evidence="6">
    <location>
        <begin position="237"/>
        <end position="264"/>
    </location>
</feature>
<dbReference type="GeneTree" id="ENSGT00940000157396"/>
<dbReference type="Gene3D" id="4.10.1000.10">
    <property type="entry name" value="Zinc finger, CCCH-type"/>
    <property type="match status" value="1"/>
</dbReference>
<dbReference type="Ensembl" id="ENSCVAT00000005591.1">
    <property type="protein sequence ID" value="ENSCVAP00000006079.1"/>
    <property type="gene ID" value="ENSCVAG00000007566.1"/>
</dbReference>
<dbReference type="Pfam" id="PF22623">
    <property type="entry name" value="zf-CCCH_9"/>
    <property type="match status" value="1"/>
</dbReference>
<evidence type="ECO:0000256" key="4">
    <source>
        <dbReference type="ARBA" id="ARBA00022771"/>
    </source>
</evidence>
<keyword evidence="2 6" id="KW-0479">Metal-binding</keyword>
<feature type="domain" description="C3H1-type" evidence="8">
    <location>
        <begin position="237"/>
        <end position="264"/>
    </location>
</feature>
<dbReference type="PROSITE" id="PS50103">
    <property type="entry name" value="ZF_C3H1"/>
    <property type="match status" value="2"/>
</dbReference>
<feature type="region of interest" description="Disordered" evidence="7">
    <location>
        <begin position="668"/>
        <end position="769"/>
    </location>
</feature>
<dbReference type="InterPro" id="IPR000571">
    <property type="entry name" value="Znf_CCCH"/>
</dbReference>
<dbReference type="GO" id="GO:0005634">
    <property type="term" value="C:nucleus"/>
    <property type="evidence" value="ECO:0007669"/>
    <property type="project" value="TreeGrafter"/>
</dbReference>
<dbReference type="GO" id="GO:0045892">
    <property type="term" value="P:negative regulation of DNA-templated transcription"/>
    <property type="evidence" value="ECO:0007669"/>
    <property type="project" value="InterPro"/>
</dbReference>
<feature type="domain" description="C3H1-type" evidence="8">
    <location>
        <begin position="186"/>
        <end position="213"/>
    </location>
</feature>
<feature type="compositionally biased region" description="Basic and acidic residues" evidence="7">
    <location>
        <begin position="287"/>
        <end position="311"/>
    </location>
</feature>
<feature type="compositionally biased region" description="Polar residues" evidence="7">
    <location>
        <begin position="350"/>
        <end position="362"/>
    </location>
</feature>
<dbReference type="Proteomes" id="UP000265020">
    <property type="component" value="Unassembled WGS sequence"/>
</dbReference>
<evidence type="ECO:0000259" key="8">
    <source>
        <dbReference type="PROSITE" id="PS50103"/>
    </source>
</evidence>
<sequence length="785" mass="87117">MAFATLFSGLSPMAEDVRNPGGSHTTPSNRSEDGSRGKRKTQGEQHGSYKKKCQQFQTEDSATCWSKPCQKQAAKSERSSPGQMYKSHFNWSQNSRQGGYGPYNQTKDNGNMNKMHQWNQKKKKKQPNNRRAKPKLTLQEKPKFMSQEFKDQNAVLFDGRLLCRHFLFERCIKEDQCQLEHATCNDIIKEACKFYIQGACLKGEKCPYMHNILSLVLVLLQLTCRNSTPLFFFLYSSPQSFPCKFFHSTRCFQEGNCKFSHDPLTDITKKLLDEVWKKEECLKELAKNNEKESSEQMPKTEETKPAEENKNPDFLTQPHRPCFYNSADAEKEPPEHPIVTEPCVLDRNQPDGSTSTSQSQQEPVPYSVEAVLGPQLSRTLSSFSKTLTSLDDSSTSEPHATSSGTCPNQSIAPYSVEAVLRSYSSADDSPKGQTPDPAAKRIPFYAPLVISEEIKAPPFRKEKLPSSLSEDGSQCTMPKSLSSVEVKCGLVSDQIPVLFNTPEDEQKTYTKQELYNPERSASCRSKGLKNSLYQPKLNSSTGRDAIPVHPVATCDKKRDSAGVVFHNSQLPENSRNNRLNVQTGTQEQFSNTSLKSISRAPILGDVSAAGNKMQKIPFKSLFASPLTDSAAPGSESAAAAAPLQQAEDRRHPSLPFISLFASPLSENPSCFPRSEKKTPDPADPPCKQQLAENAALSSKQRASDSIFPSPVSSLREASAESSQRSKTVNHLKEPPSSVCSTLSDSPRNPSSNRTDQNQSDDSSPRATSVLKSLFVELTPFQEDGE</sequence>
<feature type="compositionally biased region" description="Polar residues" evidence="7">
    <location>
        <begin position="397"/>
        <end position="411"/>
    </location>
</feature>
<evidence type="ECO:0000256" key="6">
    <source>
        <dbReference type="PROSITE-ProRule" id="PRU00723"/>
    </source>
</evidence>
<dbReference type="InterPro" id="IPR036855">
    <property type="entry name" value="Znf_CCCH_sf"/>
</dbReference>
<dbReference type="SUPFAM" id="SSF90229">
    <property type="entry name" value="CCCH zinc finger"/>
    <property type="match status" value="2"/>
</dbReference>
<evidence type="ECO:0000313" key="9">
    <source>
        <dbReference type="Ensembl" id="ENSCVAP00000006079.1"/>
    </source>
</evidence>
<reference evidence="9" key="2">
    <citation type="submission" date="2025-09" db="UniProtKB">
        <authorList>
            <consortium name="Ensembl"/>
        </authorList>
    </citation>
    <scope>IDENTIFICATION</scope>
</reference>
<dbReference type="InterPro" id="IPR045124">
    <property type="entry name" value="Su(sable)-like"/>
</dbReference>
<dbReference type="STRING" id="28743.ENSCVAP00000006079"/>
<keyword evidence="5 6" id="KW-0862">Zinc</keyword>
<proteinExistence type="predicted"/>